<keyword evidence="6" id="KW-1133">Transmembrane helix</keyword>
<dbReference type="Pfam" id="PF02518">
    <property type="entry name" value="HATPase_c"/>
    <property type="match status" value="1"/>
</dbReference>
<dbReference type="SUPFAM" id="SSF52172">
    <property type="entry name" value="CheY-like"/>
    <property type="match status" value="1"/>
</dbReference>
<keyword evidence="3" id="KW-0418">Kinase</keyword>
<sequence length="899" mass="98684">MSDNNILNLDFDNASDTSGDISVSLMDDSTTQSDYGSHLQDVLSGQSPQVVIAVMDPEEAGFANHCEANYKMMASYARVVPVIQDRRLTMVMDSIKPRFLSYLPSNNQFYLFLLLSASGLAGALALWMILSFNADVHAYIATLYSCLTRWLQAGMSLAQGVSKEMKRELYRKCRGIIARVLTRLEQLDTRYPPFVQGSVNAFSSLPFPHFLANPAPGFDWPPRGPNSFNDIRLDSSAIGEALPAVISCLHRSAQSLIAWVTKAVAGGDLTKKIDLDAQLHRYEFVNGMTESLSVFEVGTEGRLGGQAPVTNIGGMRKDLTDNVNVMVNENTYFLFPLILFLSTFDVALSFPSHPSIGPSRASLLRRPPAYSASTNYCRRHRSCRCGDLTQKIGGVSASGEMLSLVNTINDMMDQLSIFAVEVKKVAREVGTEGKLGVQAEVGNVQGIWQEITCVFHPSSIARLSFPVPFAWSFCEHNGWKLDDAGARVRADLGGSHGRRLYQVHYGGGVWLATGDMFLDYSTPMNGIIGLTELMLNSDLNRSQRESLLLVLSLARSLLLIIDDILDISKIEAGRMRMEAIMYSLHQTVVFGLSSFARLRTTSTSHTMSSPTSPTSSSATLFVYVKSSPISSVAKDKLNLIFDTFCQADGSTTRGYGGTGLGLSMSKRLVSLMQGNISTIRPWKPPAKMVPFVMRTILFVDMLRDKTGVVNRIKELNLHPYVVHEAMDVENKEMCPHIDTIVMDSLSVLKVEYLREFAPSLPRLNLKWCLDNSISSQITMPVTAQDLASSLISTLESNTVSPVSAPNDDNLVNQKLAVKLEKYGHSVEIAENGSLAVDAFKARVAQNKPFDIILMDVSTPFMGGMEATELIRVYEMHKGLSPTPIITLTGVVTASLMIGS</sequence>
<dbReference type="InterPro" id="IPR003594">
    <property type="entry name" value="HATPase_dom"/>
</dbReference>
<dbReference type="InterPro" id="IPR036097">
    <property type="entry name" value="HisK_dim/P_sf"/>
</dbReference>
<dbReference type="Gene3D" id="3.30.565.10">
    <property type="entry name" value="Histidine kinase-like ATPase, C-terminal domain"/>
    <property type="match status" value="1"/>
</dbReference>
<dbReference type="InterPro" id="IPR003660">
    <property type="entry name" value="HAMP_dom"/>
</dbReference>
<dbReference type="Proteomes" id="UP000521943">
    <property type="component" value="Unassembled WGS sequence"/>
</dbReference>
<dbReference type="PROSITE" id="PS50110">
    <property type="entry name" value="RESPONSE_REGULATORY"/>
    <property type="match status" value="1"/>
</dbReference>
<organism evidence="9 10">
    <name type="scientific">Ephemerocybe angulata</name>
    <dbReference type="NCBI Taxonomy" id="980116"/>
    <lineage>
        <taxon>Eukaryota</taxon>
        <taxon>Fungi</taxon>
        <taxon>Dikarya</taxon>
        <taxon>Basidiomycota</taxon>
        <taxon>Agaricomycotina</taxon>
        <taxon>Agaricomycetes</taxon>
        <taxon>Agaricomycetidae</taxon>
        <taxon>Agaricales</taxon>
        <taxon>Agaricineae</taxon>
        <taxon>Psathyrellaceae</taxon>
        <taxon>Ephemerocybe</taxon>
    </lineage>
</organism>
<dbReference type="OrthoDB" id="10266508at2759"/>
<evidence type="ECO:0000256" key="2">
    <source>
        <dbReference type="ARBA" id="ARBA00022679"/>
    </source>
</evidence>
<evidence type="ECO:0000256" key="1">
    <source>
        <dbReference type="ARBA" id="ARBA00022553"/>
    </source>
</evidence>
<reference evidence="9 10" key="1">
    <citation type="submission" date="2020-07" db="EMBL/GenBank/DDBJ databases">
        <title>Comparative genomics of pyrophilous fungi reveals a link between fire events and developmental genes.</title>
        <authorList>
            <consortium name="DOE Joint Genome Institute"/>
            <person name="Steindorff A.S."/>
            <person name="Carver A."/>
            <person name="Calhoun S."/>
            <person name="Stillman K."/>
            <person name="Liu H."/>
            <person name="Lipzen A."/>
            <person name="Pangilinan J."/>
            <person name="Labutti K."/>
            <person name="Bruns T.D."/>
            <person name="Grigoriev I.V."/>
        </authorList>
    </citation>
    <scope>NUCLEOTIDE SEQUENCE [LARGE SCALE GENOMIC DNA]</scope>
    <source>
        <strain evidence="9 10">CBS 144469</strain>
    </source>
</reference>
<dbReference type="PROSITE" id="PS50885">
    <property type="entry name" value="HAMP"/>
    <property type="match status" value="1"/>
</dbReference>
<evidence type="ECO:0008006" key="11">
    <source>
        <dbReference type="Google" id="ProtNLM"/>
    </source>
</evidence>
<feature type="domain" description="Response regulatory" evidence="7">
    <location>
        <begin position="801"/>
        <end position="899"/>
    </location>
</feature>
<evidence type="ECO:0000256" key="5">
    <source>
        <dbReference type="PROSITE-ProRule" id="PRU00169"/>
    </source>
</evidence>
<keyword evidence="4" id="KW-0902">Two-component regulatory system</keyword>
<dbReference type="Gene3D" id="3.40.50.2300">
    <property type="match status" value="1"/>
</dbReference>
<dbReference type="InterPro" id="IPR001789">
    <property type="entry name" value="Sig_transdc_resp-reg_receiver"/>
</dbReference>
<evidence type="ECO:0000313" key="9">
    <source>
        <dbReference type="EMBL" id="KAF6761431.1"/>
    </source>
</evidence>
<gene>
    <name evidence="9" type="ORF">DFP72DRAFT_1150968</name>
</gene>
<evidence type="ECO:0000256" key="6">
    <source>
        <dbReference type="SAM" id="Phobius"/>
    </source>
</evidence>
<dbReference type="Gene3D" id="1.10.287.130">
    <property type="match status" value="1"/>
</dbReference>
<evidence type="ECO:0000259" key="8">
    <source>
        <dbReference type="PROSITE" id="PS50885"/>
    </source>
</evidence>
<dbReference type="GO" id="GO:0000155">
    <property type="term" value="F:phosphorelay sensor kinase activity"/>
    <property type="evidence" value="ECO:0007669"/>
    <property type="project" value="InterPro"/>
</dbReference>
<dbReference type="InterPro" id="IPR004358">
    <property type="entry name" value="Sig_transdc_His_kin-like_C"/>
</dbReference>
<dbReference type="InterPro" id="IPR003661">
    <property type="entry name" value="HisK_dim/P_dom"/>
</dbReference>
<comment type="caution">
    <text evidence="9">The sequence shown here is derived from an EMBL/GenBank/DDBJ whole genome shotgun (WGS) entry which is preliminary data.</text>
</comment>
<evidence type="ECO:0000256" key="4">
    <source>
        <dbReference type="ARBA" id="ARBA00023012"/>
    </source>
</evidence>
<feature type="transmembrane region" description="Helical" evidence="6">
    <location>
        <begin position="109"/>
        <end position="130"/>
    </location>
</feature>
<protein>
    <recommendedName>
        <fullName evidence="11">Response regulatory domain-containing protein</fullName>
    </recommendedName>
</protein>
<keyword evidence="10" id="KW-1185">Reference proteome</keyword>
<keyword evidence="2" id="KW-0808">Transferase</keyword>
<dbReference type="SUPFAM" id="SSF55874">
    <property type="entry name" value="ATPase domain of HSP90 chaperone/DNA topoisomerase II/histidine kinase"/>
    <property type="match status" value="1"/>
</dbReference>
<dbReference type="CDD" id="cd17546">
    <property type="entry name" value="REC_hyHK_CKI1_RcsC-like"/>
    <property type="match status" value="1"/>
</dbReference>
<evidence type="ECO:0000313" key="10">
    <source>
        <dbReference type="Proteomes" id="UP000521943"/>
    </source>
</evidence>
<dbReference type="PANTHER" id="PTHR45339">
    <property type="entry name" value="HYBRID SIGNAL TRANSDUCTION HISTIDINE KINASE J"/>
    <property type="match status" value="1"/>
</dbReference>
<feature type="domain" description="HAMP" evidence="8">
    <location>
        <begin position="386"/>
        <end position="420"/>
    </location>
</feature>
<evidence type="ECO:0000259" key="7">
    <source>
        <dbReference type="PROSITE" id="PS50110"/>
    </source>
</evidence>
<dbReference type="EMBL" id="JACGCI010000009">
    <property type="protein sequence ID" value="KAF6761431.1"/>
    <property type="molecule type" value="Genomic_DNA"/>
</dbReference>
<dbReference type="GO" id="GO:0016020">
    <property type="term" value="C:membrane"/>
    <property type="evidence" value="ECO:0007669"/>
    <property type="project" value="InterPro"/>
</dbReference>
<dbReference type="Pfam" id="PF00512">
    <property type="entry name" value="HisKA"/>
    <property type="match status" value="1"/>
</dbReference>
<dbReference type="SMART" id="SM00388">
    <property type="entry name" value="HisKA"/>
    <property type="match status" value="1"/>
</dbReference>
<dbReference type="InterPro" id="IPR011006">
    <property type="entry name" value="CheY-like_superfamily"/>
</dbReference>
<dbReference type="PRINTS" id="PR00344">
    <property type="entry name" value="BCTRLSENSOR"/>
</dbReference>
<dbReference type="SUPFAM" id="SSF47384">
    <property type="entry name" value="Homodimeric domain of signal transducing histidine kinase"/>
    <property type="match status" value="1"/>
</dbReference>
<accession>A0A8H6ICS8</accession>
<dbReference type="GO" id="GO:0071474">
    <property type="term" value="P:cellular hyperosmotic response"/>
    <property type="evidence" value="ECO:0007669"/>
    <property type="project" value="TreeGrafter"/>
</dbReference>
<dbReference type="Gene3D" id="1.20.120.1530">
    <property type="match status" value="1"/>
</dbReference>
<keyword evidence="6" id="KW-0472">Membrane</keyword>
<proteinExistence type="predicted"/>
<name>A0A8H6ICS8_9AGAR</name>
<keyword evidence="6" id="KW-0812">Transmembrane</keyword>
<dbReference type="InterPro" id="IPR036890">
    <property type="entry name" value="HATPase_C_sf"/>
</dbReference>
<dbReference type="AlphaFoldDB" id="A0A8H6ICS8"/>
<feature type="modified residue" description="4-aspartylphosphate" evidence="5">
    <location>
        <position position="855"/>
    </location>
</feature>
<keyword evidence="1 5" id="KW-0597">Phosphoprotein</keyword>
<dbReference type="PANTHER" id="PTHR45339:SF1">
    <property type="entry name" value="HYBRID SIGNAL TRANSDUCTION HISTIDINE KINASE J"/>
    <property type="match status" value="1"/>
</dbReference>
<evidence type="ECO:0000256" key="3">
    <source>
        <dbReference type="ARBA" id="ARBA00022777"/>
    </source>
</evidence>